<evidence type="ECO:0000313" key="6">
    <source>
        <dbReference type="EMBL" id="EDV25918.1"/>
    </source>
</evidence>
<dbReference type="CTD" id="6752659"/>
<dbReference type="GO" id="GO:0051015">
    <property type="term" value="F:actin filament binding"/>
    <property type="evidence" value="ECO:0000318"/>
    <property type="project" value="GO_Central"/>
</dbReference>
<dbReference type="eggNOG" id="KOG0836">
    <property type="taxonomic scope" value="Eukaryota"/>
</dbReference>
<dbReference type="EMBL" id="DS985244">
    <property type="protein sequence ID" value="EDV25918.1"/>
    <property type="molecule type" value="Genomic_DNA"/>
</dbReference>
<evidence type="ECO:0000256" key="4">
    <source>
        <dbReference type="ARBA" id="ARBA00023203"/>
    </source>
</evidence>
<dbReference type="Gene3D" id="3.90.1150.210">
    <property type="entry name" value="F-actin capping protein, beta subunit"/>
    <property type="match status" value="1"/>
</dbReference>
<keyword evidence="3 5" id="KW-0117">Actin capping</keyword>
<dbReference type="AlphaFoldDB" id="B3RV08"/>
<reference evidence="6 7" key="1">
    <citation type="journal article" date="2008" name="Nature">
        <title>The Trichoplax genome and the nature of placozoans.</title>
        <authorList>
            <person name="Srivastava M."/>
            <person name="Begovic E."/>
            <person name="Chapman J."/>
            <person name="Putnam N.H."/>
            <person name="Hellsten U."/>
            <person name="Kawashima T."/>
            <person name="Kuo A."/>
            <person name="Mitros T."/>
            <person name="Salamov A."/>
            <person name="Carpenter M.L."/>
            <person name="Signorovitch A.Y."/>
            <person name="Moreno M.A."/>
            <person name="Kamm K."/>
            <person name="Grimwood J."/>
            <person name="Schmutz J."/>
            <person name="Shapiro H."/>
            <person name="Grigoriev I.V."/>
            <person name="Buss L.W."/>
            <person name="Schierwater B."/>
            <person name="Dellaporta S.L."/>
            <person name="Rokhsar D.S."/>
        </authorList>
    </citation>
    <scope>NUCLEOTIDE SEQUENCE [LARGE SCALE GENOMIC DNA]</scope>
    <source>
        <strain evidence="6 7">Grell-BS-1999</strain>
    </source>
</reference>
<dbReference type="InterPro" id="IPR042276">
    <property type="entry name" value="CapZ_alpha/beta_2"/>
</dbReference>
<dbReference type="PROSITE" id="PS00748">
    <property type="entry name" value="F_ACTIN_CAPPING_A_1"/>
    <property type="match status" value="1"/>
</dbReference>
<dbReference type="PRINTS" id="PR00191">
    <property type="entry name" value="FACTINCAPA"/>
</dbReference>
<comment type="subunit">
    <text evidence="5">Heterodimer of an alpha and a beta subunit.</text>
</comment>
<dbReference type="KEGG" id="tad:TRIADDRAFT_23547"/>
<dbReference type="RefSeq" id="XP_002111951.1">
    <property type="nucleotide sequence ID" value="XM_002111915.1"/>
</dbReference>
<dbReference type="SUPFAM" id="SSF90096">
    <property type="entry name" value="Subunits of heterodimeric actin filament capping protein Capz"/>
    <property type="match status" value="1"/>
</dbReference>
<name>B3RV08_TRIAD</name>
<dbReference type="Pfam" id="PF01267">
    <property type="entry name" value="F-actin_cap_A"/>
    <property type="match status" value="1"/>
</dbReference>
<evidence type="ECO:0000256" key="3">
    <source>
        <dbReference type="ARBA" id="ARBA00022467"/>
    </source>
</evidence>
<dbReference type="InterPro" id="IPR037282">
    <property type="entry name" value="CapZ_alpha/beta"/>
</dbReference>
<dbReference type="PANTHER" id="PTHR10653">
    <property type="entry name" value="F-ACTIN-CAPPING PROTEIN SUBUNIT ALPHA"/>
    <property type="match status" value="1"/>
</dbReference>
<dbReference type="OMA" id="VACIEDH"/>
<dbReference type="InParanoid" id="B3RV08"/>
<dbReference type="PANTHER" id="PTHR10653:SF0">
    <property type="entry name" value="F-ACTIN-CAPPING PROTEIN SUBUNIT ALPHA"/>
    <property type="match status" value="1"/>
</dbReference>
<dbReference type="InterPro" id="IPR042489">
    <property type="entry name" value="CapZ_alpha_1"/>
</dbReference>
<dbReference type="HOGENOM" id="CLU_045161_0_0_1"/>
<evidence type="ECO:0000256" key="5">
    <source>
        <dbReference type="RuleBase" id="RU365077"/>
    </source>
</evidence>
<dbReference type="GO" id="GO:0030863">
    <property type="term" value="C:cortical cytoskeleton"/>
    <property type="evidence" value="ECO:0000318"/>
    <property type="project" value="GO_Central"/>
</dbReference>
<sequence>MASDSFETPISDEEKANIASNFITHAPPGEFNEVLNDVRILLQNDSILKGASAESFASYNMEQFLPVKLDDSDDLVIVSKHGQIEDDRFIDPFQGRSFKLDHLRKEVTDIRDHDMDSQAEPYRKAVQEAIRGYIKSYYPHGVFSVFGNSDSDITIVICIEDHHYQAKNYWNGRWKSEWIVTIPSGGNFATVKGSIKVQVHYYEDGNVQLVTSKEHEDQVDVTTERGTADKLVKLIGSAEAAYQTSISENYNNMSDTAFKALRRQLPITRSKLDWNQILSYKIGKELKNA</sequence>
<evidence type="ECO:0000256" key="1">
    <source>
        <dbReference type="ARBA" id="ARBA00010479"/>
    </source>
</evidence>
<dbReference type="GO" id="GO:0008290">
    <property type="term" value="C:F-actin capping protein complex"/>
    <property type="evidence" value="ECO:0000318"/>
    <property type="project" value="GO_Central"/>
</dbReference>
<comment type="similarity">
    <text evidence="1 5">Belongs to the F-actin-capping protein alpha subunit family.</text>
</comment>
<keyword evidence="4 5" id="KW-0009">Actin-binding</keyword>
<dbReference type="OrthoDB" id="340550at2759"/>
<protein>
    <recommendedName>
        <fullName evidence="2 5">F-actin-capping protein subunit alpha</fullName>
    </recommendedName>
</protein>
<dbReference type="PhylomeDB" id="B3RV08"/>
<accession>B3RV08</accession>
<dbReference type="GeneID" id="6752659"/>
<dbReference type="InterPro" id="IPR017865">
    <property type="entry name" value="F-actin_cap_asu_CS"/>
</dbReference>
<evidence type="ECO:0000313" key="7">
    <source>
        <dbReference type="Proteomes" id="UP000009022"/>
    </source>
</evidence>
<dbReference type="GO" id="GO:0051016">
    <property type="term" value="P:barbed-end actin filament capping"/>
    <property type="evidence" value="ECO:0000318"/>
    <property type="project" value="GO_Central"/>
</dbReference>
<dbReference type="STRING" id="10228.B3RV08"/>
<dbReference type="Proteomes" id="UP000009022">
    <property type="component" value="Unassembled WGS sequence"/>
</dbReference>
<evidence type="ECO:0000256" key="2">
    <source>
        <dbReference type="ARBA" id="ARBA00014038"/>
    </source>
</evidence>
<gene>
    <name evidence="6" type="ORF">TRIADDRAFT_23547</name>
</gene>
<keyword evidence="7" id="KW-1185">Reference proteome</keyword>
<dbReference type="Gene3D" id="3.30.1140.60">
    <property type="entry name" value="F-actin capping protein, alpha subunit"/>
    <property type="match status" value="1"/>
</dbReference>
<comment type="function">
    <text evidence="5">F-actin-capping proteins bind in a Ca(2+)-independent manner to the fast growing ends of actin filaments (barbed end) thereby blocking the exchange of subunits at these ends. Unlike other capping proteins (such as gelsolin and severin), these proteins do not sever actin filaments.</text>
</comment>
<dbReference type="GO" id="GO:0030036">
    <property type="term" value="P:actin cytoskeleton organization"/>
    <property type="evidence" value="ECO:0000318"/>
    <property type="project" value="GO_Central"/>
</dbReference>
<dbReference type="FunFam" id="3.90.1150.210:FF:000003">
    <property type="entry name" value="F-actin-capping protein subunit alpha"/>
    <property type="match status" value="1"/>
</dbReference>
<dbReference type="PROSITE" id="PS00749">
    <property type="entry name" value="F_ACTIN_CAPPING_A_2"/>
    <property type="match status" value="1"/>
</dbReference>
<dbReference type="FunCoup" id="B3RV08">
    <property type="interactions" value="2516"/>
</dbReference>
<proteinExistence type="inferred from homology"/>
<organism evidence="6 7">
    <name type="scientific">Trichoplax adhaerens</name>
    <name type="common">Trichoplax reptans</name>
    <dbReference type="NCBI Taxonomy" id="10228"/>
    <lineage>
        <taxon>Eukaryota</taxon>
        <taxon>Metazoa</taxon>
        <taxon>Placozoa</taxon>
        <taxon>Uniplacotomia</taxon>
        <taxon>Trichoplacea</taxon>
        <taxon>Trichoplacidae</taxon>
        <taxon>Trichoplax</taxon>
    </lineage>
</organism>
<dbReference type="InterPro" id="IPR002189">
    <property type="entry name" value="CapZ_alpha"/>
</dbReference>